<dbReference type="Proteomes" id="UP000275727">
    <property type="component" value="Chromosome"/>
</dbReference>
<dbReference type="AlphaFoldDB" id="A0AAD1D251"/>
<dbReference type="RefSeq" id="WP_121053873.1">
    <property type="nucleotide sequence ID" value="NZ_AP018711.1"/>
</dbReference>
<dbReference type="SUPFAM" id="SSF51306">
    <property type="entry name" value="LexA/Signal peptidase"/>
    <property type="match status" value="1"/>
</dbReference>
<name>A0AAD1D251_SPHMI</name>
<protein>
    <submittedName>
        <fullName evidence="2">Chromosome segregation protein ParM</fullName>
    </submittedName>
    <submittedName>
        <fullName evidence="3">Conjugation peptidase TraF</fullName>
    </submittedName>
</protein>
<evidence type="ECO:0000313" key="4">
    <source>
        <dbReference type="Proteomes" id="UP000275727"/>
    </source>
</evidence>
<reference evidence="2 4" key="1">
    <citation type="submission" date="2018-06" db="EMBL/GenBank/DDBJ databases">
        <title>Complete Genome Sequence of the Microcystin-Degrading Bacterium Sphingosinicella microcystinivorans Strain B-9.</title>
        <authorList>
            <person name="Jin H."/>
            <person name="Nishizawa T."/>
            <person name="Guo Y."/>
            <person name="Nishizawa A."/>
            <person name="Park H."/>
            <person name="Kato H."/>
            <person name="Tsuji K."/>
            <person name="Harada K."/>
        </authorList>
    </citation>
    <scope>NUCLEOTIDE SEQUENCE [LARGE SCALE GENOMIC DNA]</scope>
    <source>
        <strain evidence="2 4">B9</strain>
    </source>
</reference>
<keyword evidence="5" id="KW-1185">Reference proteome</keyword>
<dbReference type="GO" id="GO:0004252">
    <property type="term" value="F:serine-type endopeptidase activity"/>
    <property type="evidence" value="ECO:0007669"/>
    <property type="project" value="InterPro"/>
</dbReference>
<dbReference type="InterPro" id="IPR036286">
    <property type="entry name" value="LexA/Signal_pep-like_sf"/>
</dbReference>
<gene>
    <name evidence="3" type="ORF">DFR51_3773</name>
    <name evidence="2" type="ORF">SmB9_00060</name>
</gene>
<evidence type="ECO:0000313" key="3">
    <source>
        <dbReference type="EMBL" id="RKS84331.1"/>
    </source>
</evidence>
<dbReference type="KEGG" id="smic:SmB9_00060"/>
<dbReference type="InterPro" id="IPR019533">
    <property type="entry name" value="Peptidase_S26"/>
</dbReference>
<organism evidence="2 4">
    <name type="scientific">Sphingosinicella microcystinivorans</name>
    <dbReference type="NCBI Taxonomy" id="335406"/>
    <lineage>
        <taxon>Bacteria</taxon>
        <taxon>Pseudomonadati</taxon>
        <taxon>Pseudomonadota</taxon>
        <taxon>Alphaproteobacteria</taxon>
        <taxon>Sphingomonadales</taxon>
        <taxon>Sphingosinicellaceae</taxon>
        <taxon>Sphingosinicella</taxon>
    </lineage>
</organism>
<proteinExistence type="predicted"/>
<dbReference type="EMBL" id="RBWX01000015">
    <property type="protein sequence ID" value="RKS84331.1"/>
    <property type="molecule type" value="Genomic_DNA"/>
</dbReference>
<dbReference type="Proteomes" id="UP000276029">
    <property type="component" value="Unassembled WGS sequence"/>
</dbReference>
<reference evidence="3 5" key="2">
    <citation type="submission" date="2018-10" db="EMBL/GenBank/DDBJ databases">
        <title>Genomic Encyclopedia of Type Strains, Phase IV (KMG-IV): sequencing the most valuable type-strain genomes for metagenomic binning, comparative biology and taxonomic classification.</title>
        <authorList>
            <person name="Goeker M."/>
        </authorList>
    </citation>
    <scope>NUCLEOTIDE SEQUENCE [LARGE SCALE GENOMIC DNA]</scope>
    <source>
        <strain evidence="3 5">DSM 19791</strain>
    </source>
</reference>
<dbReference type="EMBL" id="AP018711">
    <property type="protein sequence ID" value="BBE32348.1"/>
    <property type="molecule type" value="Genomic_DNA"/>
</dbReference>
<evidence type="ECO:0000313" key="5">
    <source>
        <dbReference type="Proteomes" id="UP000276029"/>
    </source>
</evidence>
<evidence type="ECO:0000259" key="1">
    <source>
        <dbReference type="Pfam" id="PF10502"/>
    </source>
</evidence>
<feature type="domain" description="Peptidase S26" evidence="1">
    <location>
        <begin position="23"/>
        <end position="173"/>
    </location>
</feature>
<evidence type="ECO:0000313" key="2">
    <source>
        <dbReference type="EMBL" id="BBE32348.1"/>
    </source>
</evidence>
<dbReference type="GO" id="GO:0006465">
    <property type="term" value="P:signal peptide processing"/>
    <property type="evidence" value="ECO:0007669"/>
    <property type="project" value="InterPro"/>
</dbReference>
<dbReference type="Pfam" id="PF10502">
    <property type="entry name" value="Peptidase_S26"/>
    <property type="match status" value="1"/>
</dbReference>
<sequence>MTARGVWGTGTDRRRSRARTLGVLGVGALLLPSLFPPKPLLVWNTSESAPVGLYLIGEARAPASGDMVLARVPARARRLAAERRYLPANVPLVKRVAAVPGDTVCAVHASIVINGKVAAVRAARDARGRSMPWWNGCMILDERTYFLLMDHPRSFDGRYFGPTPRADILGTAAPAWLH</sequence>
<dbReference type="Gene3D" id="2.10.109.10">
    <property type="entry name" value="Umud Fragment, subunit A"/>
    <property type="match status" value="1"/>
</dbReference>
<accession>A0AAD1D251</accession>